<evidence type="ECO:0000313" key="1">
    <source>
        <dbReference type="EMBL" id="ADP70123.1"/>
    </source>
</evidence>
<protein>
    <submittedName>
        <fullName evidence="1">Uncharacterized protein</fullName>
    </submittedName>
</protein>
<keyword evidence="2" id="KW-1185">Reference proteome</keyword>
<dbReference type="KEGG" id="rva:Rvan_0847"/>
<name>E3I1B0_RHOVT</name>
<dbReference type="STRING" id="648757.Rvan_0847"/>
<sequence length="41" mass="4538">MRLIAIPSAGDYLFVGMNASNPRETAPRHVAAVRPERKNCQ</sequence>
<evidence type="ECO:0000313" key="2">
    <source>
        <dbReference type="Proteomes" id="UP000001399"/>
    </source>
</evidence>
<reference evidence="2" key="1">
    <citation type="journal article" date="2011" name="J. Bacteriol.">
        <title>Genome sequences of eight morphologically diverse alphaproteobacteria.</title>
        <authorList>
            <consortium name="US DOE Joint Genome Institute"/>
            <person name="Brown P.J."/>
            <person name="Kysela D.T."/>
            <person name="Buechlein A."/>
            <person name="Hemmerich C."/>
            <person name="Brun Y.V."/>
        </authorList>
    </citation>
    <scope>NUCLEOTIDE SEQUENCE [LARGE SCALE GENOMIC DNA]</scope>
    <source>
        <strain evidence="2">ATCC 17100 / ATH 3.1.1 / DSM 162 / LMG 4299</strain>
    </source>
</reference>
<dbReference type="Proteomes" id="UP000001399">
    <property type="component" value="Chromosome"/>
</dbReference>
<dbReference type="EMBL" id="CP002292">
    <property type="protein sequence ID" value="ADP70123.1"/>
    <property type="molecule type" value="Genomic_DNA"/>
</dbReference>
<accession>E3I1B0</accession>
<gene>
    <name evidence="1" type="ordered locus">Rvan_0847</name>
</gene>
<organism evidence="1 2">
    <name type="scientific">Rhodomicrobium vannielii (strain ATCC 17100 / DSM 162 / LMG 4299 / NCIMB 10020 / ATH 3.1.1)</name>
    <dbReference type="NCBI Taxonomy" id="648757"/>
    <lineage>
        <taxon>Bacteria</taxon>
        <taxon>Pseudomonadati</taxon>
        <taxon>Pseudomonadota</taxon>
        <taxon>Alphaproteobacteria</taxon>
        <taxon>Hyphomicrobiales</taxon>
        <taxon>Hyphomicrobiaceae</taxon>
        <taxon>Rhodomicrobium</taxon>
    </lineage>
</organism>
<proteinExistence type="predicted"/>
<dbReference type="AlphaFoldDB" id="E3I1B0"/>
<dbReference type="HOGENOM" id="CLU_3275883_0_0_5"/>